<dbReference type="Proteomes" id="UP001327314">
    <property type="component" value="Chromosome"/>
</dbReference>
<keyword evidence="1" id="KW-0472">Membrane</keyword>
<name>A0A449AHU8_9BACT</name>
<evidence type="ECO:0000313" key="3">
    <source>
        <dbReference type="EMBL" id="WQQ20196.1"/>
    </source>
</evidence>
<evidence type="ECO:0000256" key="1">
    <source>
        <dbReference type="SAM" id="Phobius"/>
    </source>
</evidence>
<gene>
    <name evidence="2" type="ORF">NCTC10142_00339</name>
    <name evidence="3" type="ORF">RRG46_01455</name>
</gene>
<evidence type="ECO:0000313" key="2">
    <source>
        <dbReference type="EMBL" id="VEU64585.1"/>
    </source>
</evidence>
<dbReference type="GeneID" id="74931870"/>
<dbReference type="AlphaFoldDB" id="A0A449AHU8"/>
<feature type="transmembrane region" description="Helical" evidence="1">
    <location>
        <begin position="85"/>
        <end position="107"/>
    </location>
</feature>
<sequence>MNKKIISNHNDYAILRSLFISEINEEIKKIKKHKKINAKTIKYQKMLEGLNNQLKSFEIKNEDLKVNKLAFEKIKRDQQLARIKWYFIGGFIVFIIVIIIVIILMVYEKN</sequence>
<reference evidence="2 4" key="1">
    <citation type="submission" date="2019-01" db="EMBL/GenBank/DDBJ databases">
        <authorList>
            <consortium name="Pathogen Informatics"/>
        </authorList>
    </citation>
    <scope>NUCLEOTIDE SEQUENCE [LARGE SCALE GENOMIC DNA]</scope>
    <source>
        <strain evidence="2 4">NCTC10142</strain>
        <plasmid evidence="4">13</plasmid>
    </source>
</reference>
<dbReference type="RefSeq" id="WP_015287116.1">
    <property type="nucleotide sequence ID" value="NZ_CP103986.1"/>
</dbReference>
<dbReference type="EMBL" id="CP141046">
    <property type="protein sequence ID" value="WQQ20196.1"/>
    <property type="molecule type" value="Genomic_DNA"/>
</dbReference>
<keyword evidence="2" id="KW-0614">Plasmid</keyword>
<organism evidence="2 4">
    <name type="scientific">Mycoplasmopsis cynos</name>
    <dbReference type="NCBI Taxonomy" id="171284"/>
    <lineage>
        <taxon>Bacteria</taxon>
        <taxon>Bacillati</taxon>
        <taxon>Mycoplasmatota</taxon>
        <taxon>Mycoplasmoidales</taxon>
        <taxon>Metamycoplasmataceae</taxon>
        <taxon>Mycoplasmopsis</taxon>
    </lineage>
</organism>
<accession>A0A449AHU8</accession>
<geneLocation type="plasmid" evidence="2 4">
    <name>13</name>
</geneLocation>
<keyword evidence="1" id="KW-0812">Transmembrane</keyword>
<proteinExistence type="predicted"/>
<evidence type="ECO:0000313" key="5">
    <source>
        <dbReference type="Proteomes" id="UP001327314"/>
    </source>
</evidence>
<reference evidence="3 5" key="2">
    <citation type="submission" date="2023-12" db="EMBL/GenBank/DDBJ databases">
        <title>Hybrid Genome Assemblies of Mycoplasma cynos and Mycoplasma felis isolated from Dogs and Cats with Infectious Respiratory Disease.</title>
        <authorList>
            <person name="Framst I."/>
            <person name="Cai H."/>
            <person name="Ramesh P."/>
            <person name="Maboni G."/>
        </authorList>
    </citation>
    <scope>NUCLEOTIDE SEQUENCE [LARGE SCALE GENOMIC DNA]</scope>
    <source>
        <strain evidence="3 5">30510</strain>
    </source>
</reference>
<dbReference type="EMBL" id="LR214986">
    <property type="protein sequence ID" value="VEU64585.1"/>
    <property type="molecule type" value="Genomic_DNA"/>
</dbReference>
<evidence type="ECO:0000313" key="4">
    <source>
        <dbReference type="Proteomes" id="UP000289506"/>
    </source>
</evidence>
<protein>
    <submittedName>
        <fullName evidence="2">Uncharacterized protein</fullName>
    </submittedName>
</protein>
<keyword evidence="1" id="KW-1133">Transmembrane helix</keyword>
<dbReference type="Proteomes" id="UP000289506">
    <property type="component" value="Plasmid 13"/>
</dbReference>